<feature type="domain" description="ABC transmembrane type-1" evidence="10">
    <location>
        <begin position="92"/>
        <end position="383"/>
    </location>
</feature>
<comment type="subcellular location">
    <subcellularLocation>
        <location evidence="1">Cell inner membrane</location>
        <topology evidence="1">Multi-pass membrane protein</topology>
    </subcellularLocation>
    <subcellularLocation>
        <location evidence="9">Cell membrane</location>
        <topology evidence="9">Multi-pass membrane protein</topology>
    </subcellularLocation>
</comment>
<name>A0A1M6YPW1_9BRAD</name>
<proteinExistence type="inferred from homology"/>
<dbReference type="Pfam" id="PF00528">
    <property type="entry name" value="BPD_transp_1"/>
    <property type="match status" value="1"/>
</dbReference>
<dbReference type="InterPro" id="IPR035906">
    <property type="entry name" value="MetI-like_sf"/>
</dbReference>
<protein>
    <submittedName>
        <fullName evidence="11">Amino acid ABC transporter membrane protein 1, PAAT family</fullName>
    </submittedName>
</protein>
<feature type="transmembrane region" description="Helical" evidence="9">
    <location>
        <begin position="222"/>
        <end position="244"/>
    </location>
</feature>
<evidence type="ECO:0000256" key="5">
    <source>
        <dbReference type="ARBA" id="ARBA00022692"/>
    </source>
</evidence>
<dbReference type="InterPro" id="IPR043429">
    <property type="entry name" value="ArtM/GltK/GlnP/TcyL/YhdX-like"/>
</dbReference>
<feature type="transmembrane region" description="Helical" evidence="9">
    <location>
        <begin position="140"/>
        <end position="161"/>
    </location>
</feature>
<dbReference type="PROSITE" id="PS50928">
    <property type="entry name" value="ABC_TM1"/>
    <property type="match status" value="1"/>
</dbReference>
<feature type="transmembrane region" description="Helical" evidence="9">
    <location>
        <begin position="98"/>
        <end position="119"/>
    </location>
</feature>
<dbReference type="InterPro" id="IPR000515">
    <property type="entry name" value="MetI-like"/>
</dbReference>
<dbReference type="PANTHER" id="PTHR30614:SF37">
    <property type="entry name" value="AMINO-ACID ABC TRANSPORTER PERMEASE PROTEIN YHDX-RELATED"/>
    <property type="match status" value="1"/>
</dbReference>
<keyword evidence="5 9" id="KW-0812">Transmembrane</keyword>
<evidence type="ECO:0000313" key="12">
    <source>
        <dbReference type="Proteomes" id="UP000183208"/>
    </source>
</evidence>
<evidence type="ECO:0000256" key="2">
    <source>
        <dbReference type="ARBA" id="ARBA00010072"/>
    </source>
</evidence>
<dbReference type="InterPro" id="IPR010065">
    <property type="entry name" value="AA_ABC_transptr_permease_3TM"/>
</dbReference>
<dbReference type="AlphaFoldDB" id="A0A1M6YPW1"/>
<dbReference type="RefSeq" id="WP_074831348.1">
    <property type="nucleotide sequence ID" value="NZ_FNTI01000001.1"/>
</dbReference>
<dbReference type="Proteomes" id="UP000183208">
    <property type="component" value="Unassembled WGS sequence"/>
</dbReference>
<organism evidence="11 12">
    <name type="scientific">Bradyrhizobium lablabi</name>
    <dbReference type="NCBI Taxonomy" id="722472"/>
    <lineage>
        <taxon>Bacteria</taxon>
        <taxon>Pseudomonadati</taxon>
        <taxon>Pseudomonadota</taxon>
        <taxon>Alphaproteobacteria</taxon>
        <taxon>Hyphomicrobiales</taxon>
        <taxon>Nitrobacteraceae</taxon>
        <taxon>Bradyrhizobium</taxon>
    </lineage>
</organism>
<evidence type="ECO:0000256" key="7">
    <source>
        <dbReference type="ARBA" id="ARBA00022989"/>
    </source>
</evidence>
<comment type="similarity">
    <text evidence="2">Belongs to the binding-protein-dependent transport system permease family. HisMQ subfamily.</text>
</comment>
<dbReference type="EMBL" id="FNTI01000001">
    <property type="protein sequence ID" value="SED15090.1"/>
    <property type="molecule type" value="Genomic_DNA"/>
</dbReference>
<dbReference type="SUPFAM" id="SSF161098">
    <property type="entry name" value="MetI-like"/>
    <property type="match status" value="1"/>
</dbReference>
<dbReference type="CDD" id="cd06261">
    <property type="entry name" value="TM_PBP2"/>
    <property type="match status" value="1"/>
</dbReference>
<reference evidence="11 12" key="1">
    <citation type="submission" date="2016-10" db="EMBL/GenBank/DDBJ databases">
        <authorList>
            <person name="de Groot N.N."/>
        </authorList>
    </citation>
    <scope>NUCLEOTIDE SEQUENCE [LARGE SCALE GENOMIC DNA]</scope>
    <source>
        <strain evidence="11 12">GAS522</strain>
    </source>
</reference>
<dbReference type="GO" id="GO:0006865">
    <property type="term" value="P:amino acid transport"/>
    <property type="evidence" value="ECO:0007669"/>
    <property type="project" value="UniProtKB-KW"/>
</dbReference>
<evidence type="ECO:0000259" key="10">
    <source>
        <dbReference type="PROSITE" id="PS50928"/>
    </source>
</evidence>
<dbReference type="NCBIfam" id="TIGR01726">
    <property type="entry name" value="HEQRo_perm_3TM"/>
    <property type="match status" value="1"/>
</dbReference>
<keyword evidence="4" id="KW-1003">Cell membrane</keyword>
<feature type="transmembrane region" description="Helical" evidence="9">
    <location>
        <begin position="26"/>
        <end position="44"/>
    </location>
</feature>
<feature type="transmembrane region" description="Helical" evidence="9">
    <location>
        <begin position="264"/>
        <end position="283"/>
    </location>
</feature>
<accession>A0A1M6YPW1</accession>
<evidence type="ECO:0000256" key="8">
    <source>
        <dbReference type="ARBA" id="ARBA00023136"/>
    </source>
</evidence>
<dbReference type="GO" id="GO:0022857">
    <property type="term" value="F:transmembrane transporter activity"/>
    <property type="evidence" value="ECO:0007669"/>
    <property type="project" value="InterPro"/>
</dbReference>
<keyword evidence="6" id="KW-0029">Amino-acid transport</keyword>
<gene>
    <name evidence="11" type="ORF">SAMN05444171_3279</name>
</gene>
<evidence type="ECO:0000313" key="11">
    <source>
        <dbReference type="EMBL" id="SED15090.1"/>
    </source>
</evidence>
<dbReference type="PANTHER" id="PTHR30614">
    <property type="entry name" value="MEMBRANE COMPONENT OF AMINO ACID ABC TRANSPORTER"/>
    <property type="match status" value="1"/>
</dbReference>
<evidence type="ECO:0000256" key="6">
    <source>
        <dbReference type="ARBA" id="ARBA00022970"/>
    </source>
</evidence>
<evidence type="ECO:0000256" key="3">
    <source>
        <dbReference type="ARBA" id="ARBA00022448"/>
    </source>
</evidence>
<feature type="transmembrane region" description="Helical" evidence="9">
    <location>
        <begin position="184"/>
        <end position="202"/>
    </location>
</feature>
<keyword evidence="8 9" id="KW-0472">Membrane</keyword>
<evidence type="ECO:0000256" key="9">
    <source>
        <dbReference type="RuleBase" id="RU363032"/>
    </source>
</evidence>
<keyword evidence="7 9" id="KW-1133">Transmembrane helix</keyword>
<keyword evidence="3 9" id="KW-0813">Transport</keyword>
<evidence type="ECO:0000256" key="1">
    <source>
        <dbReference type="ARBA" id="ARBA00004429"/>
    </source>
</evidence>
<evidence type="ECO:0000256" key="4">
    <source>
        <dbReference type="ARBA" id="ARBA00022475"/>
    </source>
</evidence>
<dbReference type="Gene3D" id="1.10.3720.10">
    <property type="entry name" value="MetI-like"/>
    <property type="match status" value="1"/>
</dbReference>
<sequence length="395" mass="43476">MTTSTPEFPRRRALRLSLNRQQVTGLVWQIVVVGIAVAVIAWLWSNALHNLSVRRISTGFAFLGREAGMPIADSWLAYSPKNTYLRAFLVGIVNTLRVAVIGIVLATVLGTMIGIARLSRNWLLSRLAAVYVEMLRDIPLLLQLLFWYVLMQGLPAARAAWKPIEGIFLSNRGLVLPSIPIDEANLWVIAAAVAGLIVLHLVRRQLIARQLADGKPRHLWPYALALVAGWPALLSFALGASWTITMPELRGFNFVGGLTLAPEYFALLIALVTYTSAFIAEIVRSGIQAVPRGQWDAANALGLKKSFVLQRIVLPQALRVIIPPMTSQYLNLTKNSSLAVAVGYQDVVSIANTTLNQTGQAIEAIALIMMVFLTISLGISFFMNWYNARIALVER</sequence>
<dbReference type="GO" id="GO:0043190">
    <property type="term" value="C:ATP-binding cassette (ABC) transporter complex"/>
    <property type="evidence" value="ECO:0007669"/>
    <property type="project" value="InterPro"/>
</dbReference>
<feature type="transmembrane region" description="Helical" evidence="9">
    <location>
        <begin position="364"/>
        <end position="386"/>
    </location>
</feature>